<dbReference type="InterPro" id="IPR010195">
    <property type="entry name" value="Uncharacterised_peroxidase-rel"/>
</dbReference>
<organism evidence="2 3">
    <name type="scientific">Pinctada imbricata</name>
    <name type="common">Atlantic pearl-oyster</name>
    <name type="synonym">Pinctada martensii</name>
    <dbReference type="NCBI Taxonomy" id="66713"/>
    <lineage>
        <taxon>Eukaryota</taxon>
        <taxon>Metazoa</taxon>
        <taxon>Spiralia</taxon>
        <taxon>Lophotrochozoa</taxon>
        <taxon>Mollusca</taxon>
        <taxon>Bivalvia</taxon>
        <taxon>Autobranchia</taxon>
        <taxon>Pteriomorphia</taxon>
        <taxon>Pterioida</taxon>
        <taxon>Pterioidea</taxon>
        <taxon>Pteriidae</taxon>
        <taxon>Pinctada</taxon>
    </lineage>
</organism>
<gene>
    <name evidence="2" type="ORF">FSP39_006818</name>
</gene>
<accession>A0AA89BT60</accession>
<dbReference type="InterPro" id="IPR029032">
    <property type="entry name" value="AhpD-like"/>
</dbReference>
<dbReference type="AlphaFoldDB" id="A0AA89BT60"/>
<proteinExistence type="predicted"/>
<dbReference type="PANTHER" id="PTHR35446">
    <property type="entry name" value="SI:CH211-175M2.5"/>
    <property type="match status" value="1"/>
</dbReference>
<comment type="caution">
    <text evidence="2">The sequence shown here is derived from an EMBL/GenBank/DDBJ whole genome shotgun (WGS) entry which is preliminary data.</text>
</comment>
<protein>
    <recommendedName>
        <fullName evidence="1">Carboxymuconolactone decarboxylase-like domain-containing protein</fullName>
    </recommendedName>
</protein>
<sequence length="135" mass="15337">MADRGNLTKADKEMIIVATSATNRCQYCIVAHGALHRIYSKNPYLADQLAANWETANLDDRQRAILDVAMDICDCEPITDDQIEELKNHGLDIEDLWDIGSVTSLFALSNRMAYTMNLKPNTQFYLMGRVPREKK</sequence>
<evidence type="ECO:0000313" key="3">
    <source>
        <dbReference type="Proteomes" id="UP001186944"/>
    </source>
</evidence>
<dbReference type="NCBIfam" id="TIGR01926">
    <property type="entry name" value="peroxid_rel"/>
    <property type="match status" value="1"/>
</dbReference>
<reference evidence="2" key="1">
    <citation type="submission" date="2019-08" db="EMBL/GenBank/DDBJ databases">
        <title>The improved chromosome-level genome for the pearl oyster Pinctada fucata martensii using PacBio sequencing and Hi-C.</title>
        <authorList>
            <person name="Zheng Z."/>
        </authorList>
    </citation>
    <scope>NUCLEOTIDE SEQUENCE</scope>
    <source>
        <strain evidence="2">ZZ-2019</strain>
        <tissue evidence="2">Adductor muscle</tissue>
    </source>
</reference>
<dbReference type="Proteomes" id="UP001186944">
    <property type="component" value="Unassembled WGS sequence"/>
</dbReference>
<dbReference type="GO" id="GO:0051920">
    <property type="term" value="F:peroxiredoxin activity"/>
    <property type="evidence" value="ECO:0007669"/>
    <property type="project" value="InterPro"/>
</dbReference>
<keyword evidence="3" id="KW-1185">Reference proteome</keyword>
<feature type="domain" description="Carboxymuconolactone decarboxylase-like" evidence="1">
    <location>
        <begin position="4"/>
        <end position="34"/>
    </location>
</feature>
<evidence type="ECO:0000259" key="1">
    <source>
        <dbReference type="Pfam" id="PF02627"/>
    </source>
</evidence>
<dbReference type="InterPro" id="IPR004675">
    <property type="entry name" value="AhpD_core"/>
</dbReference>
<name>A0AA89BT60_PINIB</name>
<dbReference type="Gene3D" id="1.20.1290.10">
    <property type="entry name" value="AhpD-like"/>
    <property type="match status" value="1"/>
</dbReference>
<dbReference type="NCBIfam" id="TIGR00778">
    <property type="entry name" value="ahpD_dom"/>
    <property type="match status" value="1"/>
</dbReference>
<dbReference type="PANTHER" id="PTHR35446:SF2">
    <property type="entry name" value="CARBOXYMUCONOLACTONE DECARBOXYLASE-LIKE DOMAIN-CONTAINING PROTEIN"/>
    <property type="match status" value="1"/>
</dbReference>
<dbReference type="EMBL" id="VSWD01000008">
    <property type="protein sequence ID" value="KAK3094830.1"/>
    <property type="molecule type" value="Genomic_DNA"/>
</dbReference>
<evidence type="ECO:0000313" key="2">
    <source>
        <dbReference type="EMBL" id="KAK3094830.1"/>
    </source>
</evidence>
<dbReference type="InterPro" id="IPR003779">
    <property type="entry name" value="CMD-like"/>
</dbReference>
<dbReference type="Pfam" id="PF02627">
    <property type="entry name" value="CMD"/>
    <property type="match status" value="1"/>
</dbReference>
<dbReference type="SUPFAM" id="SSF69118">
    <property type="entry name" value="AhpD-like"/>
    <property type="match status" value="1"/>
</dbReference>